<organism evidence="1 2">
    <name type="scientific">[Clostridium] asparagiforme DSM 15981</name>
    <dbReference type="NCBI Taxonomy" id="518636"/>
    <lineage>
        <taxon>Bacteria</taxon>
        <taxon>Bacillati</taxon>
        <taxon>Bacillota</taxon>
        <taxon>Clostridia</taxon>
        <taxon>Lachnospirales</taxon>
        <taxon>Lachnospiraceae</taxon>
        <taxon>Enterocloster</taxon>
    </lineage>
</organism>
<protein>
    <submittedName>
        <fullName evidence="1">Uncharacterized protein</fullName>
    </submittedName>
</protein>
<evidence type="ECO:0000313" key="1">
    <source>
        <dbReference type="EMBL" id="EEG56000.1"/>
    </source>
</evidence>
<evidence type="ECO:0000313" key="2">
    <source>
        <dbReference type="Proteomes" id="UP000004756"/>
    </source>
</evidence>
<reference evidence="1 2" key="1">
    <citation type="submission" date="2009-02" db="EMBL/GenBank/DDBJ databases">
        <title>Draft genome sequence of Clostridium asparagiforme (DSM 15981).</title>
        <authorList>
            <person name="Sudarsanam P."/>
            <person name="Ley R."/>
            <person name="Guruge J."/>
            <person name="Turnbaugh P.J."/>
            <person name="Mahowald M."/>
            <person name="Liep D."/>
            <person name="Gordon J."/>
        </authorList>
    </citation>
    <scope>NUCLEOTIDE SEQUENCE [LARGE SCALE GENOMIC DNA]</scope>
    <source>
        <strain evidence="1 2">DSM 15981</strain>
    </source>
</reference>
<keyword evidence="2" id="KW-1185">Reference proteome</keyword>
<sequence>MVYFDHKLSRLLHLFCEFFTKHISLQQNDAAGAGQVGEINGAGPAANFKKWEVF</sequence>
<accession>C0CY55</accession>
<gene>
    <name evidence="1" type="ORF">CLOSTASPAR_01931</name>
</gene>
<name>C0CY55_9FIRM</name>
<dbReference type="EMBL" id="ACCJ01000104">
    <property type="protein sequence ID" value="EEG56000.1"/>
    <property type="molecule type" value="Genomic_DNA"/>
</dbReference>
<proteinExistence type="predicted"/>
<dbReference type="AlphaFoldDB" id="C0CY55"/>
<comment type="caution">
    <text evidence="1">The sequence shown here is derived from an EMBL/GenBank/DDBJ whole genome shotgun (WGS) entry which is preliminary data.</text>
</comment>
<dbReference type="HOGENOM" id="CLU_3041836_0_0_9"/>
<dbReference type="Proteomes" id="UP000004756">
    <property type="component" value="Unassembled WGS sequence"/>
</dbReference>